<keyword evidence="5 13" id="KW-0812">Transmembrane</keyword>
<evidence type="ECO:0000256" key="6">
    <source>
        <dbReference type="ARBA" id="ARBA00022989"/>
    </source>
</evidence>
<feature type="compositionally biased region" description="Basic and acidic residues" evidence="14">
    <location>
        <begin position="513"/>
        <end position="559"/>
    </location>
</feature>
<evidence type="ECO:0000256" key="5">
    <source>
        <dbReference type="ARBA" id="ARBA00022692"/>
    </source>
</evidence>
<organism evidence="16 17">
    <name type="scientific">Steinernema hermaphroditum</name>
    <dbReference type="NCBI Taxonomy" id="289476"/>
    <lineage>
        <taxon>Eukaryota</taxon>
        <taxon>Metazoa</taxon>
        <taxon>Ecdysozoa</taxon>
        <taxon>Nematoda</taxon>
        <taxon>Chromadorea</taxon>
        <taxon>Rhabditida</taxon>
        <taxon>Tylenchina</taxon>
        <taxon>Panagrolaimomorpha</taxon>
        <taxon>Strongyloidoidea</taxon>
        <taxon>Steinernematidae</taxon>
        <taxon>Steinernema</taxon>
    </lineage>
</organism>
<dbReference type="PANTHER" id="PTHR11690:SF153">
    <property type="entry name" value="AMILORIDE-SENSITIVE SODIUM CHANNEL"/>
    <property type="match status" value="1"/>
</dbReference>
<name>A0AA39IJ18_9BILA</name>
<evidence type="ECO:0000256" key="9">
    <source>
        <dbReference type="ARBA" id="ARBA00023136"/>
    </source>
</evidence>
<evidence type="ECO:0000256" key="8">
    <source>
        <dbReference type="ARBA" id="ARBA00023065"/>
    </source>
</evidence>
<keyword evidence="8 13" id="KW-0406">Ion transport</keyword>
<dbReference type="InterPro" id="IPR001873">
    <property type="entry name" value="ENaC"/>
</dbReference>
<feature type="compositionally biased region" description="Pro residues" evidence="14">
    <location>
        <begin position="561"/>
        <end position="570"/>
    </location>
</feature>
<evidence type="ECO:0000256" key="15">
    <source>
        <dbReference type="SAM" id="Phobius"/>
    </source>
</evidence>
<dbReference type="PRINTS" id="PR01078">
    <property type="entry name" value="AMINACHANNEL"/>
</dbReference>
<protein>
    <submittedName>
        <fullName evidence="16">Uncharacterized protein</fullName>
    </submittedName>
</protein>
<comment type="caution">
    <text evidence="16">The sequence shown here is derived from an EMBL/GenBank/DDBJ whole genome shotgun (WGS) entry which is preliminary data.</text>
</comment>
<keyword evidence="11 13" id="KW-0739">Sodium transport</keyword>
<dbReference type="EMBL" id="JAUCMV010000001">
    <property type="protein sequence ID" value="KAK0425213.1"/>
    <property type="molecule type" value="Genomic_DNA"/>
</dbReference>
<keyword evidence="9 15" id="KW-0472">Membrane</keyword>
<gene>
    <name evidence="16" type="ORF">QR680_009087</name>
</gene>
<dbReference type="GO" id="GO:0015280">
    <property type="term" value="F:ligand-gated sodium channel activity"/>
    <property type="evidence" value="ECO:0007669"/>
    <property type="project" value="TreeGrafter"/>
</dbReference>
<evidence type="ECO:0000256" key="3">
    <source>
        <dbReference type="ARBA" id="ARBA00022448"/>
    </source>
</evidence>
<comment type="subcellular location">
    <subcellularLocation>
        <location evidence="1">Membrane</location>
        <topology evidence="1">Multi-pass membrane protein</topology>
    </subcellularLocation>
</comment>
<evidence type="ECO:0000256" key="7">
    <source>
        <dbReference type="ARBA" id="ARBA00023053"/>
    </source>
</evidence>
<keyword evidence="4 13" id="KW-0894">Sodium channel</keyword>
<dbReference type="AlphaFoldDB" id="A0AA39IJ18"/>
<keyword evidence="12 13" id="KW-0407">Ion channel</keyword>
<evidence type="ECO:0000256" key="12">
    <source>
        <dbReference type="ARBA" id="ARBA00023303"/>
    </source>
</evidence>
<proteinExistence type="inferred from homology"/>
<evidence type="ECO:0000256" key="14">
    <source>
        <dbReference type="SAM" id="MobiDB-lite"/>
    </source>
</evidence>
<evidence type="ECO:0000256" key="11">
    <source>
        <dbReference type="ARBA" id="ARBA00023201"/>
    </source>
</evidence>
<dbReference type="Pfam" id="PF00858">
    <property type="entry name" value="ASC"/>
    <property type="match status" value="1"/>
</dbReference>
<accession>A0AA39IJ18</accession>
<evidence type="ECO:0000256" key="2">
    <source>
        <dbReference type="ARBA" id="ARBA00007193"/>
    </source>
</evidence>
<evidence type="ECO:0000256" key="13">
    <source>
        <dbReference type="RuleBase" id="RU000679"/>
    </source>
</evidence>
<dbReference type="Proteomes" id="UP001175271">
    <property type="component" value="Unassembled WGS sequence"/>
</dbReference>
<feature type="region of interest" description="Disordered" evidence="14">
    <location>
        <begin position="509"/>
        <end position="570"/>
    </location>
</feature>
<sequence>MVRCHAAPESRSLHSTTAMGPKLRGYGHVLRDFSQWTSTHGVPHIGLASVLWLRLFWGAIVVFCLGMFLFQMHSLLVKYFDYKVNVDTKLEFGERTFPSVTLCHLNPWKRPKGNSTRLELLISEYEEGHPQLYGLDGAEKTAKASKWSALLSEEIFRVHRTESERNDTRGAPAASSDLVYRYEDLVLNCAYNTDACNASFFAEFHDPNYGVCYTFNADGKQKSSRAGPFYGLRMVFKADQDLYLPWSEASGIVVTLHDKAEVPFPNTNGYFAAPGEAASIGIRYSDSSRLPKPYGPCTQEEGGQGRIFYPTYNVETCLRSCIQEKIIRDCGCYDPSYWKPEDTAVSCANTKDPKQSMACIWEILNGDGADGKVADPTKDCKCSEPCLEMTYGVTMSTALWPANNYKPPECLRKIENDPADRRRPKYTTPEGCHQWYRQNTLIVEVYYERMNYQMLTESAAYGIIPLVSDTGGNIGLWLGMSIISMIEWGVLFVLTGCYCCCMAPPKTEEDEERERFREQQKKEKEEAKKAQKEAKKAPKAEEPRVEKLLSESLYAKENEAPLPPPINEAT</sequence>
<keyword evidence="10" id="KW-0325">Glycoprotein</keyword>
<dbReference type="PROSITE" id="PS01206">
    <property type="entry name" value="ASC"/>
    <property type="match status" value="1"/>
</dbReference>
<feature type="transmembrane region" description="Helical" evidence="15">
    <location>
        <begin position="51"/>
        <end position="70"/>
    </location>
</feature>
<evidence type="ECO:0000256" key="10">
    <source>
        <dbReference type="ARBA" id="ARBA00023180"/>
    </source>
</evidence>
<dbReference type="InterPro" id="IPR020903">
    <property type="entry name" value="ENaC_CS"/>
</dbReference>
<evidence type="ECO:0000256" key="1">
    <source>
        <dbReference type="ARBA" id="ARBA00004141"/>
    </source>
</evidence>
<dbReference type="PANTHER" id="PTHR11690">
    <property type="entry name" value="AMILORIDE-SENSITIVE SODIUM CHANNEL-RELATED"/>
    <property type="match status" value="1"/>
</dbReference>
<reference evidence="16" key="1">
    <citation type="submission" date="2023-06" db="EMBL/GenBank/DDBJ databases">
        <title>Genomic analysis of the entomopathogenic nematode Steinernema hermaphroditum.</title>
        <authorList>
            <person name="Schwarz E.M."/>
            <person name="Heppert J.K."/>
            <person name="Baniya A."/>
            <person name="Schwartz H.T."/>
            <person name="Tan C.-H."/>
            <person name="Antoshechkin I."/>
            <person name="Sternberg P.W."/>
            <person name="Goodrich-Blair H."/>
            <person name="Dillman A.R."/>
        </authorList>
    </citation>
    <scope>NUCLEOTIDE SEQUENCE</scope>
    <source>
        <strain evidence="16">PS9179</strain>
        <tissue evidence="16">Whole animal</tissue>
    </source>
</reference>
<evidence type="ECO:0000256" key="4">
    <source>
        <dbReference type="ARBA" id="ARBA00022461"/>
    </source>
</evidence>
<dbReference type="GO" id="GO:0005886">
    <property type="term" value="C:plasma membrane"/>
    <property type="evidence" value="ECO:0007669"/>
    <property type="project" value="TreeGrafter"/>
</dbReference>
<keyword evidence="17" id="KW-1185">Reference proteome</keyword>
<comment type="similarity">
    <text evidence="2 13">Belongs to the amiloride-sensitive sodium channel (TC 1.A.6) family.</text>
</comment>
<keyword evidence="6 15" id="KW-1133">Transmembrane helix</keyword>
<keyword evidence="3 13" id="KW-0813">Transport</keyword>
<evidence type="ECO:0000313" key="17">
    <source>
        <dbReference type="Proteomes" id="UP001175271"/>
    </source>
</evidence>
<evidence type="ECO:0000313" key="16">
    <source>
        <dbReference type="EMBL" id="KAK0425213.1"/>
    </source>
</evidence>
<dbReference type="Gene3D" id="1.10.287.770">
    <property type="entry name" value="YojJ-like"/>
    <property type="match status" value="1"/>
</dbReference>
<dbReference type="Gene3D" id="2.60.470.10">
    <property type="entry name" value="Acid-sensing ion channels like domains"/>
    <property type="match status" value="1"/>
</dbReference>
<keyword evidence="7" id="KW-0915">Sodium</keyword>